<dbReference type="GO" id="GO:0031462">
    <property type="term" value="C:Cul2-RING ubiquitin ligase complex"/>
    <property type="evidence" value="ECO:0007669"/>
    <property type="project" value="TreeGrafter"/>
</dbReference>
<sequence length="2192" mass="240870">MSACAPRACCRPRAPPTLLDITAKIVAAAIPFQRIEERYERIPEPVQRRVVYWSFPRDERDICMYSSLARAPPDDHRNIAFCRGLKLLEAGCVENVLQVGFHLSGVVRAPAAVPPCSEPERLFRVTVSFDRCKITGVTCSCEARDIFWCQHVVALALYRIRNADSVRLRVPISETLLQMDRQQLQKFVQYLIAEHHTEVLPTAQRLADEVLQARSAINRICGAPDPTAGPPPDAHHAWHLDEQQVCEQVRAYLLQGTYYNANKQLNSLFSKVREMLRAQDSNGPRMLMLMTEQFLSDPRLLLWRNQNTPMTEKCRQLWEQLGALWVSIVLDPGSNKHHRMQWRQLLEKWSAVEVCPTEDPDYRSFPLYARERERNERDRDRDHRDRDRERHRDREERDRERLREREERDRERHRERQRREMHSHSESSDEESRPNNYEREYRRASKRLRLHNQRPPPQTTPRTVFHKALDAVDISWENEHLKSILSSDEYCDFEKPDKAGSSGTNTLQSYPKFNELGQPLWHEHLPVVGARIEALRAHGRAPAALRLAVSAARALRHRQEVAQQRWQSASAGAGTSEASSSSGSCGASEACAGLCERVKLSLLCAHMDAGACLPSGATCALSHTQRCIGRDSRGWTGWALEAVWCVHECLADACLAPDDQRASPRLHTYLDEEPATGLPPRYQHVPVAGSKNPEETYLALALEAALLGLGMQRMLPNGLYAQERYCKQEERLIAALQRVEGEAVAGVCARAATALLAGGPASCLGARVHPRSAPAHTFARYLFLALLPNDPDLAYRVGLRAMRYVVVQEERLVGALLAGGPASCLGARVHPRSAPAHTFARYLFLALLPNDPDLAYRVGLRAMRYVVVQEERLVGALLAGGPASCLGARVHPRSAPAHTFARYLFLALLPNDPDLAYRVGLRAMRYVVVQEERLVGALLAGGPASCLGARVHPRSAPAHTFARYLFLALLPNDPDLAYRVGLRAMRYVVVQEERLVGALLAGGPASCLGARVHPRSAPAHTFARYLFLALLPNDPDLAYRVGLRAMRYVVVQEERLVGALLAGGPASCLGARVHPRSAPAHTFARYLFLALLPNDPDLAYRVGLRAMRYVVVQEERLVGALLAGGPASCLGARVHPRSAPAHTFARYLFLALLPNDPDLAYRVGLRAMRYVVVQEERLVGALLAGGPASCLGARVHPRSAPALTFARYLFLALLPNDPDLAYRVGLRAMRYVVVQEERLVGALLAGGPASCLGARVHPRSAPAHTFARYLFLALLPNDPDLAYRVGLRAMRYVVVQEERLVGALLAGGPASCLGARVHPRSAPAHTFARYLFLALLPNDPDLAYRVGLRAMRYVVVQEERLVGALLAGGPASCLGARVHPRSAPAHTFARYLFLALLPNDPDLAYRVGLRAMRYVVVQEERLVGALLAGGPASCLGARVHPRSAPAHTFARYLFLALLPNDPDLAYRVGLRAMRYVVVQEERLVGALLAGGPASCLGARVHPRSAPAHTFARYLFLALLPNDPDLAYRVGLRAMRYVVVQEERLVGALLAGGPASCLGARVHPRSAPAHTFARYLFLALLPNDPDLAYRVGLRAMRYVVVQEERLVGALLAGGPASCLGARVHPRSAPAHTFARYLFLALLPNDPDLAYRVGLRAMRYVVVQEERLVGALLAGGPASCLGARVHPRSAPAHTFARYLFLALLPNDPDLAYRVGLRAMRYVVVQEERLVGALLAGGPASCLGARVHPRSAPAHTFARYLFLALLPNDPDLAYRVGLRAMRLPMVEEAYALDAGGAGCGAACGAGAWHTLQHAEQQQAALASALLGAARGTPARLRAALAAAQRHVRSAAQLFRLAQDALRHAAPPDAPHHHRDLLAAAFELGLQVLRMTLSSVNWRRREMVRWLVTCATELGLDALLSIMQNWYELFTPTEATGPVAAAAMSHATALRLGLSFEQQEKLSACARTLALQCAAKDPPGCALSALSVCEGSAGAFEAACAAVGGAAARGALASSQLFAVARYMEQRGQPARAMRLATLAMRNLHLHYNQDSHPAIADIHWAVALAHSLGRAELQAMLPLLVKNVQCAPVLSDVLRRCCVAAAGCSRARPAPPRPPTPLRPLLEAALRAYASTTHARLAHISPRHYADFVDFLGKARDTFALAHDGPHQFAALLQEIKLKYKGKKKLMFLVKERFG</sequence>
<evidence type="ECO:0000259" key="6">
    <source>
        <dbReference type="PROSITE" id="PS50966"/>
    </source>
</evidence>
<evidence type="ECO:0000313" key="8">
    <source>
        <dbReference type="Proteomes" id="UP001314205"/>
    </source>
</evidence>
<dbReference type="PANTHER" id="PTHR22619">
    <property type="entry name" value="ZINC FINGER SWIM DOMAIN CONTAINING PROTEIN 4, 5, 6"/>
    <property type="match status" value="1"/>
</dbReference>
<name>A0AAV1KPL2_9NEOP</name>
<keyword evidence="2 4" id="KW-0863">Zinc-finger</keyword>
<dbReference type="PROSITE" id="PS50966">
    <property type="entry name" value="ZF_SWIM"/>
    <property type="match status" value="1"/>
</dbReference>
<dbReference type="EMBL" id="CAVLGL010000068">
    <property type="protein sequence ID" value="CAK1584224.1"/>
    <property type="molecule type" value="Genomic_DNA"/>
</dbReference>
<comment type="caution">
    <text evidence="7">The sequence shown here is derived from an EMBL/GenBank/DDBJ whole genome shotgun (WGS) entry which is preliminary data.</text>
</comment>
<dbReference type="InterPro" id="IPR048370">
    <property type="entry name" value="ZSWIM4-8_C"/>
</dbReference>
<keyword evidence="1" id="KW-0479">Metal-binding</keyword>
<evidence type="ECO:0000256" key="2">
    <source>
        <dbReference type="ARBA" id="ARBA00022771"/>
    </source>
</evidence>
<protein>
    <recommendedName>
        <fullName evidence="6">SWIM-type domain-containing protein</fullName>
    </recommendedName>
</protein>
<gene>
    <name evidence="7" type="ORF">PARMNEM_LOCUS5517</name>
</gene>
<feature type="region of interest" description="Disordered" evidence="5">
    <location>
        <begin position="373"/>
        <end position="439"/>
    </location>
</feature>
<keyword evidence="8" id="KW-1185">Reference proteome</keyword>
<accession>A0AAV1KPL2</accession>
<evidence type="ECO:0000256" key="1">
    <source>
        <dbReference type="ARBA" id="ARBA00022723"/>
    </source>
</evidence>
<dbReference type="PANTHER" id="PTHR22619:SF0">
    <property type="entry name" value="ZINC FINGER SWIM DOMAIN-CONTAINING PROTEIN 6-LIKE PROTEIN"/>
    <property type="match status" value="1"/>
</dbReference>
<dbReference type="Pfam" id="PF21055">
    <property type="entry name" value="ZSWIM4-8_C"/>
    <property type="match status" value="1"/>
</dbReference>
<evidence type="ECO:0000256" key="4">
    <source>
        <dbReference type="PROSITE-ProRule" id="PRU00325"/>
    </source>
</evidence>
<organism evidence="7 8">
    <name type="scientific">Parnassius mnemosyne</name>
    <name type="common">clouded apollo</name>
    <dbReference type="NCBI Taxonomy" id="213953"/>
    <lineage>
        <taxon>Eukaryota</taxon>
        <taxon>Metazoa</taxon>
        <taxon>Ecdysozoa</taxon>
        <taxon>Arthropoda</taxon>
        <taxon>Hexapoda</taxon>
        <taxon>Insecta</taxon>
        <taxon>Pterygota</taxon>
        <taxon>Neoptera</taxon>
        <taxon>Endopterygota</taxon>
        <taxon>Lepidoptera</taxon>
        <taxon>Glossata</taxon>
        <taxon>Ditrysia</taxon>
        <taxon>Papilionoidea</taxon>
        <taxon>Papilionidae</taxon>
        <taxon>Parnassiinae</taxon>
        <taxon>Parnassini</taxon>
        <taxon>Parnassius</taxon>
        <taxon>Driopa</taxon>
    </lineage>
</organism>
<evidence type="ECO:0000256" key="5">
    <source>
        <dbReference type="SAM" id="MobiDB-lite"/>
    </source>
</evidence>
<dbReference type="GO" id="GO:0008270">
    <property type="term" value="F:zinc ion binding"/>
    <property type="evidence" value="ECO:0007669"/>
    <property type="project" value="UniProtKB-KW"/>
</dbReference>
<evidence type="ECO:0000313" key="7">
    <source>
        <dbReference type="EMBL" id="CAK1584224.1"/>
    </source>
</evidence>
<keyword evidence="3" id="KW-0862">Zinc</keyword>
<proteinExistence type="predicted"/>
<dbReference type="InterPro" id="IPR007527">
    <property type="entry name" value="Znf_SWIM"/>
</dbReference>
<dbReference type="Proteomes" id="UP001314205">
    <property type="component" value="Unassembled WGS sequence"/>
</dbReference>
<reference evidence="7 8" key="1">
    <citation type="submission" date="2023-11" db="EMBL/GenBank/DDBJ databases">
        <authorList>
            <person name="Hedman E."/>
            <person name="Englund M."/>
            <person name="Stromberg M."/>
            <person name="Nyberg Akerstrom W."/>
            <person name="Nylinder S."/>
            <person name="Jareborg N."/>
            <person name="Kallberg Y."/>
            <person name="Kronander E."/>
        </authorList>
    </citation>
    <scope>NUCLEOTIDE SEQUENCE [LARGE SCALE GENOMIC DNA]</scope>
</reference>
<feature type="domain" description="SWIM-type" evidence="6">
    <location>
        <begin position="123"/>
        <end position="160"/>
    </location>
</feature>
<evidence type="ECO:0000256" key="3">
    <source>
        <dbReference type="ARBA" id="ARBA00022833"/>
    </source>
</evidence>